<name>A0ABW3J538_9FLAO</name>
<proteinExistence type="predicted"/>
<dbReference type="EMBL" id="JBHTIZ010000044">
    <property type="protein sequence ID" value="MFD0985199.1"/>
    <property type="molecule type" value="Genomic_DNA"/>
</dbReference>
<protein>
    <submittedName>
        <fullName evidence="1">Uncharacterized protein</fullName>
    </submittedName>
</protein>
<organism evidence="1 2">
    <name type="scientific">Flavobacterium myungsuense</name>
    <dbReference type="NCBI Taxonomy" id="651823"/>
    <lineage>
        <taxon>Bacteria</taxon>
        <taxon>Pseudomonadati</taxon>
        <taxon>Bacteroidota</taxon>
        <taxon>Flavobacteriia</taxon>
        <taxon>Flavobacteriales</taxon>
        <taxon>Flavobacteriaceae</taxon>
        <taxon>Flavobacterium</taxon>
    </lineage>
</organism>
<evidence type="ECO:0000313" key="1">
    <source>
        <dbReference type="EMBL" id="MFD0985199.1"/>
    </source>
</evidence>
<gene>
    <name evidence="1" type="ORF">ACFQ0S_12015</name>
</gene>
<sequence length="84" mass="9714">MHKEINTYFSEEETGELKRFVFSLHKEINTYFSEEETGELKRFVGYRPISCIRPVSTFGLASTTWNDGFLDPLKAIAQQGIYLS</sequence>
<accession>A0ABW3J538</accession>
<reference evidence="2" key="1">
    <citation type="journal article" date="2019" name="Int. J. Syst. Evol. Microbiol.">
        <title>The Global Catalogue of Microorganisms (GCM) 10K type strain sequencing project: providing services to taxonomists for standard genome sequencing and annotation.</title>
        <authorList>
            <consortium name="The Broad Institute Genomics Platform"/>
            <consortium name="The Broad Institute Genome Sequencing Center for Infectious Disease"/>
            <person name="Wu L."/>
            <person name="Ma J."/>
        </authorList>
    </citation>
    <scope>NUCLEOTIDE SEQUENCE [LARGE SCALE GENOMIC DNA]</scope>
    <source>
        <strain evidence="2">CECT 7649</strain>
    </source>
</reference>
<dbReference type="Proteomes" id="UP001597051">
    <property type="component" value="Unassembled WGS sequence"/>
</dbReference>
<keyword evidence="2" id="KW-1185">Reference proteome</keyword>
<comment type="caution">
    <text evidence="1">The sequence shown here is derived from an EMBL/GenBank/DDBJ whole genome shotgun (WGS) entry which is preliminary data.</text>
</comment>
<evidence type="ECO:0000313" key="2">
    <source>
        <dbReference type="Proteomes" id="UP001597051"/>
    </source>
</evidence>
<dbReference type="RefSeq" id="WP_379758777.1">
    <property type="nucleotide sequence ID" value="NZ_JBHSYB010000065.1"/>
</dbReference>